<feature type="transmembrane region" description="Helical" evidence="6">
    <location>
        <begin position="346"/>
        <end position="363"/>
    </location>
</feature>
<feature type="transmembrane region" description="Helical" evidence="6">
    <location>
        <begin position="291"/>
        <end position="310"/>
    </location>
</feature>
<evidence type="ECO:0000259" key="7">
    <source>
        <dbReference type="PROSITE" id="PS50850"/>
    </source>
</evidence>
<name>A0A1H7JXQ0_9EURY</name>
<evidence type="ECO:0000256" key="2">
    <source>
        <dbReference type="ARBA" id="ARBA00022448"/>
    </source>
</evidence>
<evidence type="ECO:0000256" key="6">
    <source>
        <dbReference type="SAM" id="Phobius"/>
    </source>
</evidence>
<evidence type="ECO:0000256" key="4">
    <source>
        <dbReference type="ARBA" id="ARBA00022989"/>
    </source>
</evidence>
<dbReference type="Pfam" id="PF07690">
    <property type="entry name" value="MFS_1"/>
    <property type="match status" value="1"/>
</dbReference>
<feature type="transmembrane region" description="Helical" evidence="6">
    <location>
        <begin position="322"/>
        <end position="340"/>
    </location>
</feature>
<feature type="transmembrane region" description="Helical" evidence="6">
    <location>
        <begin position="161"/>
        <end position="181"/>
    </location>
</feature>
<dbReference type="RefSeq" id="WP_091699279.1">
    <property type="nucleotide sequence ID" value="NZ_FOAK01000005.1"/>
</dbReference>
<keyword evidence="4 6" id="KW-1133">Transmembrane helix</keyword>
<protein>
    <submittedName>
        <fullName evidence="8">Drug resistance transporter, EmrB/QacA subfamily</fullName>
    </submittedName>
</protein>
<dbReference type="SUPFAM" id="SSF103473">
    <property type="entry name" value="MFS general substrate transporter"/>
    <property type="match status" value="1"/>
</dbReference>
<feature type="transmembrane region" description="Helical" evidence="6">
    <location>
        <begin position="132"/>
        <end position="155"/>
    </location>
</feature>
<feature type="transmembrane region" description="Helical" evidence="6">
    <location>
        <begin position="193"/>
        <end position="212"/>
    </location>
</feature>
<dbReference type="PRINTS" id="PR01036">
    <property type="entry name" value="TCRTETB"/>
</dbReference>
<keyword evidence="2" id="KW-0813">Transport</keyword>
<feature type="transmembrane region" description="Helical" evidence="6">
    <location>
        <begin position="258"/>
        <end position="279"/>
    </location>
</feature>
<dbReference type="CDD" id="cd17321">
    <property type="entry name" value="MFS_MMR_MDR_like"/>
    <property type="match status" value="1"/>
</dbReference>
<dbReference type="Gene3D" id="1.20.1250.20">
    <property type="entry name" value="MFS general substrate transporter like domains"/>
    <property type="match status" value="1"/>
</dbReference>
<dbReference type="OrthoDB" id="117970at2157"/>
<dbReference type="PANTHER" id="PTHR42718">
    <property type="entry name" value="MAJOR FACILITATOR SUPERFAMILY MULTIDRUG TRANSPORTER MFSC"/>
    <property type="match status" value="1"/>
</dbReference>
<feature type="transmembrane region" description="Helical" evidence="6">
    <location>
        <begin position="73"/>
        <end position="90"/>
    </location>
</feature>
<evidence type="ECO:0000256" key="5">
    <source>
        <dbReference type="ARBA" id="ARBA00023136"/>
    </source>
</evidence>
<organism evidence="8 9">
    <name type="scientific">Methanobrevibacter gottschalkii</name>
    <dbReference type="NCBI Taxonomy" id="190974"/>
    <lineage>
        <taxon>Archaea</taxon>
        <taxon>Methanobacteriati</taxon>
        <taxon>Methanobacteriota</taxon>
        <taxon>Methanomada group</taxon>
        <taxon>Methanobacteria</taxon>
        <taxon>Methanobacteriales</taxon>
        <taxon>Methanobacteriaceae</taxon>
        <taxon>Methanobrevibacter</taxon>
    </lineage>
</organism>
<evidence type="ECO:0000313" key="8">
    <source>
        <dbReference type="EMBL" id="SEK78890.1"/>
    </source>
</evidence>
<dbReference type="AlphaFoldDB" id="A0A1H7JXQ0"/>
<dbReference type="Gene3D" id="1.20.1720.10">
    <property type="entry name" value="Multidrug resistance protein D"/>
    <property type="match status" value="1"/>
</dbReference>
<feature type="transmembrane region" description="Helical" evidence="6">
    <location>
        <begin position="422"/>
        <end position="449"/>
    </location>
</feature>
<dbReference type="GO" id="GO:0022857">
    <property type="term" value="F:transmembrane transporter activity"/>
    <property type="evidence" value="ECO:0007669"/>
    <property type="project" value="InterPro"/>
</dbReference>
<sequence>MKLEKIVLIVATLTSFFTVFLSSAVMVAVPTLASEFGMSNIVQNWVTMLFFLAVAIFTIPSGQLSGKFGLKKSMIFGSSVYILSSIAAIFSINSEIFLICRLVQGIGVSFLNVASMAMVVSAFSPQERGKAIGINVTGVYLATSTSPVIGGFLNFHFGWRSIFLTSVPFLILILVLLITEIKEEWVTMGDVPIDWKGSIVYSLGILLFIYGFTRLDESTGIILTVIGLIVLGVFVALELREKYPVFDVKFFKNPKFSSANFAALTAYLATFAVTTIVNYHLQYIRGYDSQMAGIILLVAPLIQVIMAPISGRLSDKINPQKLAAIGMFFGAISLAMLSMLNVSTPLWFLIIAMVSHGLGFGIFSSPNTNAIMGSVPQKDTPVASASVATMRVIGQTMSMGMLTLVFAFVMGNVPMIEKYFPLLITSSQITCLICMVLCAASVFASLVGIKSKEMLEFN</sequence>
<dbReference type="Proteomes" id="UP000199506">
    <property type="component" value="Unassembled WGS sequence"/>
</dbReference>
<feature type="transmembrane region" description="Helical" evidence="6">
    <location>
        <begin position="96"/>
        <end position="120"/>
    </location>
</feature>
<evidence type="ECO:0000313" key="9">
    <source>
        <dbReference type="Proteomes" id="UP000199506"/>
    </source>
</evidence>
<dbReference type="PANTHER" id="PTHR42718:SF9">
    <property type="entry name" value="MAJOR FACILITATOR SUPERFAMILY MULTIDRUG TRANSPORTER MFSC"/>
    <property type="match status" value="1"/>
</dbReference>
<dbReference type="PROSITE" id="PS50850">
    <property type="entry name" value="MFS"/>
    <property type="match status" value="1"/>
</dbReference>
<dbReference type="InterPro" id="IPR036259">
    <property type="entry name" value="MFS_trans_sf"/>
</dbReference>
<dbReference type="GO" id="GO:0016020">
    <property type="term" value="C:membrane"/>
    <property type="evidence" value="ECO:0007669"/>
    <property type="project" value="UniProtKB-SubCell"/>
</dbReference>
<dbReference type="InterPro" id="IPR020846">
    <property type="entry name" value="MFS_dom"/>
</dbReference>
<feature type="domain" description="Major facilitator superfamily (MFS) profile" evidence="7">
    <location>
        <begin position="7"/>
        <end position="453"/>
    </location>
</feature>
<dbReference type="STRING" id="190974.SAMN05216439_1472"/>
<dbReference type="InterPro" id="IPR011701">
    <property type="entry name" value="MFS"/>
</dbReference>
<feature type="transmembrane region" description="Helical" evidence="6">
    <location>
        <begin position="218"/>
        <end position="237"/>
    </location>
</feature>
<reference evidence="8 9" key="1">
    <citation type="submission" date="2016-10" db="EMBL/GenBank/DDBJ databases">
        <authorList>
            <person name="de Groot N.N."/>
        </authorList>
    </citation>
    <scope>NUCLEOTIDE SEQUENCE [LARGE SCALE GENOMIC DNA]</scope>
    <source>
        <strain evidence="8 9">DSM 11978</strain>
    </source>
</reference>
<accession>A0A1H7JXQ0</accession>
<keyword evidence="5 6" id="KW-0472">Membrane</keyword>
<proteinExistence type="predicted"/>
<evidence type="ECO:0000256" key="3">
    <source>
        <dbReference type="ARBA" id="ARBA00022692"/>
    </source>
</evidence>
<keyword evidence="3 6" id="KW-0812">Transmembrane</keyword>
<evidence type="ECO:0000256" key="1">
    <source>
        <dbReference type="ARBA" id="ARBA00004141"/>
    </source>
</evidence>
<gene>
    <name evidence="8" type="ORF">SAMN05216439_1472</name>
</gene>
<comment type="subcellular location">
    <subcellularLocation>
        <location evidence="1">Membrane</location>
        <topology evidence="1">Multi-pass membrane protein</topology>
    </subcellularLocation>
</comment>
<dbReference type="EMBL" id="FOAK01000005">
    <property type="protein sequence ID" value="SEK78890.1"/>
    <property type="molecule type" value="Genomic_DNA"/>
</dbReference>
<feature type="transmembrane region" description="Helical" evidence="6">
    <location>
        <begin position="43"/>
        <end position="61"/>
    </location>
</feature>